<reference evidence="1 2" key="2">
    <citation type="journal article" date="2018" name="Int. J. Syst. Evol. Microbiol.">
        <title>Marinobacterium aestuarii sp. nov., a benzene-degrading marine bacterium isolated from estuary sediment.</title>
        <authorList>
            <person name="Bae S.S."/>
            <person name="Jung J."/>
            <person name="Chung D."/>
            <person name="Baek K."/>
        </authorList>
    </citation>
    <scope>NUCLEOTIDE SEQUENCE [LARGE SCALE GENOMIC DNA]</scope>
    <source>
        <strain evidence="1 2">ST58-10</strain>
    </source>
</reference>
<dbReference type="Proteomes" id="UP000078070">
    <property type="component" value="Chromosome"/>
</dbReference>
<sequence>MSYIIDAWLERPDPYLRITHRHTGIRVIEWRNEKVTTLLEQGVICPQDLQQSQCCSKELVQELFLLACLEGGRCHCNDGEPH</sequence>
<reference evidence="2" key="1">
    <citation type="submission" date="2016-05" db="EMBL/GenBank/DDBJ databases">
        <authorList>
            <person name="Baek K."/>
            <person name="Yang S.-J."/>
        </authorList>
    </citation>
    <scope>NUCLEOTIDE SEQUENCE [LARGE SCALE GENOMIC DNA]</scope>
    <source>
        <strain evidence="2">ST58-10</strain>
    </source>
</reference>
<proteinExistence type="predicted"/>
<evidence type="ECO:0000313" key="1">
    <source>
        <dbReference type="EMBL" id="ANG62075.1"/>
    </source>
</evidence>
<name>A0A1A9EW16_9GAMM</name>
<gene>
    <name evidence="1" type="ORF">A8C75_05925</name>
</gene>
<keyword evidence="2" id="KW-1185">Reference proteome</keyword>
<dbReference type="AlphaFoldDB" id="A0A1A9EW16"/>
<protein>
    <submittedName>
        <fullName evidence="1">Uncharacterized protein</fullName>
    </submittedName>
</protein>
<dbReference type="OrthoDB" id="6400925at2"/>
<accession>A0A1A9EW16</accession>
<dbReference type="KEGG" id="mars:A8C75_05925"/>
<organism evidence="1 2">
    <name type="scientific">Marinobacterium aestuarii</name>
    <dbReference type="NCBI Taxonomy" id="1821621"/>
    <lineage>
        <taxon>Bacteria</taxon>
        <taxon>Pseudomonadati</taxon>
        <taxon>Pseudomonadota</taxon>
        <taxon>Gammaproteobacteria</taxon>
        <taxon>Oceanospirillales</taxon>
        <taxon>Oceanospirillaceae</taxon>
        <taxon>Marinobacterium</taxon>
    </lineage>
</organism>
<evidence type="ECO:0000313" key="2">
    <source>
        <dbReference type="Proteomes" id="UP000078070"/>
    </source>
</evidence>
<dbReference type="EMBL" id="CP015839">
    <property type="protein sequence ID" value="ANG62075.1"/>
    <property type="molecule type" value="Genomic_DNA"/>
</dbReference>
<dbReference type="RefSeq" id="WP_067379411.1">
    <property type="nucleotide sequence ID" value="NZ_CP015839.1"/>
</dbReference>
<dbReference type="STRING" id="1821621.A8C75_05925"/>